<dbReference type="InterPro" id="IPR041645">
    <property type="entry name" value="ADAMTS_CR_2"/>
</dbReference>
<accession>A0ABD3TKI6</accession>
<feature type="non-terminal residue" evidence="7">
    <location>
        <position position="80"/>
    </location>
</feature>
<keyword evidence="8" id="KW-1185">Reference proteome</keyword>
<dbReference type="Gene3D" id="3.40.1620.60">
    <property type="match status" value="1"/>
</dbReference>
<evidence type="ECO:0000256" key="3">
    <source>
        <dbReference type="ARBA" id="ARBA00022833"/>
    </source>
</evidence>
<dbReference type="GO" id="GO:0046872">
    <property type="term" value="F:metal ion binding"/>
    <property type="evidence" value="ECO:0007669"/>
    <property type="project" value="UniProtKB-KW"/>
</dbReference>
<evidence type="ECO:0000256" key="5">
    <source>
        <dbReference type="ARBA" id="ARBA00023180"/>
    </source>
</evidence>
<keyword evidence="2" id="KW-0378">Hydrolase</keyword>
<feature type="domain" description="ADAMTS cysteine-rich" evidence="6">
    <location>
        <begin position="22"/>
        <end position="80"/>
    </location>
</feature>
<keyword evidence="5" id="KW-0325">Glycoprotein</keyword>
<protein>
    <recommendedName>
        <fullName evidence="6">ADAMTS cysteine-rich domain-containing protein</fullName>
    </recommendedName>
</protein>
<evidence type="ECO:0000256" key="2">
    <source>
        <dbReference type="ARBA" id="ARBA00022801"/>
    </source>
</evidence>
<comment type="caution">
    <text evidence="7">The sequence shown here is derived from an EMBL/GenBank/DDBJ whole genome shotgun (WGS) entry which is preliminary data.</text>
</comment>
<evidence type="ECO:0000256" key="4">
    <source>
        <dbReference type="ARBA" id="ARBA00023157"/>
    </source>
</evidence>
<organism evidence="7 8">
    <name type="scientific">Sinanodonta woodiana</name>
    <name type="common">Chinese pond mussel</name>
    <name type="synonym">Anodonta woodiana</name>
    <dbReference type="NCBI Taxonomy" id="1069815"/>
    <lineage>
        <taxon>Eukaryota</taxon>
        <taxon>Metazoa</taxon>
        <taxon>Spiralia</taxon>
        <taxon>Lophotrochozoa</taxon>
        <taxon>Mollusca</taxon>
        <taxon>Bivalvia</taxon>
        <taxon>Autobranchia</taxon>
        <taxon>Heteroconchia</taxon>
        <taxon>Palaeoheterodonta</taxon>
        <taxon>Unionida</taxon>
        <taxon>Unionoidea</taxon>
        <taxon>Unionidae</taxon>
        <taxon>Unioninae</taxon>
        <taxon>Sinanodonta</taxon>
    </lineage>
</organism>
<evidence type="ECO:0000259" key="6">
    <source>
        <dbReference type="Pfam" id="PF17771"/>
    </source>
</evidence>
<keyword evidence="3" id="KW-0862">Zinc</keyword>
<dbReference type="Proteomes" id="UP001634394">
    <property type="component" value="Unassembled WGS sequence"/>
</dbReference>
<dbReference type="EMBL" id="JBJQND010000018">
    <property type="protein sequence ID" value="KAL3836857.1"/>
    <property type="molecule type" value="Genomic_DNA"/>
</dbReference>
<reference evidence="7 8" key="1">
    <citation type="submission" date="2024-11" db="EMBL/GenBank/DDBJ databases">
        <title>Chromosome-level genome assembly of the freshwater bivalve Anodonta woodiana.</title>
        <authorList>
            <person name="Chen X."/>
        </authorList>
    </citation>
    <scope>NUCLEOTIDE SEQUENCE [LARGE SCALE GENOMIC DNA]</scope>
    <source>
        <strain evidence="7">MN2024</strain>
        <tissue evidence="7">Gills</tissue>
    </source>
</reference>
<name>A0ABD3TKI6_SINWO</name>
<sequence length="80" mass="9116">TCLNDHISPHKDYYKYVTKEAGETFTVNEQCELIAGRGSVLCRTARHQICLLMRCTDPRTEFCIEEYHGAARGTECGKDM</sequence>
<keyword evidence="4" id="KW-1015">Disulfide bond</keyword>
<dbReference type="Pfam" id="PF17771">
    <property type="entry name" value="ADAMTS_CR_2"/>
    <property type="match status" value="1"/>
</dbReference>
<keyword evidence="1" id="KW-0479">Metal-binding</keyword>
<evidence type="ECO:0000256" key="1">
    <source>
        <dbReference type="ARBA" id="ARBA00022723"/>
    </source>
</evidence>
<evidence type="ECO:0000313" key="8">
    <source>
        <dbReference type="Proteomes" id="UP001634394"/>
    </source>
</evidence>
<dbReference type="GO" id="GO:0016787">
    <property type="term" value="F:hydrolase activity"/>
    <property type="evidence" value="ECO:0007669"/>
    <property type="project" value="UniProtKB-KW"/>
</dbReference>
<proteinExistence type="predicted"/>
<gene>
    <name evidence="7" type="ORF">ACJMK2_022268</name>
</gene>
<feature type="non-terminal residue" evidence="7">
    <location>
        <position position="1"/>
    </location>
</feature>
<dbReference type="AlphaFoldDB" id="A0ABD3TKI6"/>
<evidence type="ECO:0000313" key="7">
    <source>
        <dbReference type="EMBL" id="KAL3836857.1"/>
    </source>
</evidence>